<evidence type="ECO:0000313" key="1">
    <source>
        <dbReference type="EMBL" id="MCH6172218.1"/>
    </source>
</evidence>
<evidence type="ECO:0008006" key="3">
    <source>
        <dbReference type="Google" id="ProtNLM"/>
    </source>
</evidence>
<dbReference type="EMBL" id="JAKXMK010000060">
    <property type="protein sequence ID" value="MCH6172218.1"/>
    <property type="molecule type" value="Genomic_DNA"/>
</dbReference>
<accession>A0ABS9TUH1</accession>
<evidence type="ECO:0000313" key="2">
    <source>
        <dbReference type="Proteomes" id="UP001299970"/>
    </source>
</evidence>
<keyword evidence="2" id="KW-1185">Reference proteome</keyword>
<organism evidence="1 2">
    <name type="scientific">Pseudonocardia alaniniphila</name>
    <dbReference type="NCBI Taxonomy" id="75291"/>
    <lineage>
        <taxon>Bacteria</taxon>
        <taxon>Bacillati</taxon>
        <taxon>Actinomycetota</taxon>
        <taxon>Actinomycetes</taxon>
        <taxon>Pseudonocardiales</taxon>
        <taxon>Pseudonocardiaceae</taxon>
        <taxon>Pseudonocardia</taxon>
    </lineage>
</organism>
<proteinExistence type="predicted"/>
<sequence length="119" mass="13092">MRDRKRWTEFLGFCRPLRRRFPSGRRYLVCDNDGAHQKAGVLARRPDHGIELVRTPSNASWLNWIECESLGYFTTLGPGCGGSSAGVAIRPLDPAVEVPGRLLVTPAERPASALVAAFT</sequence>
<gene>
    <name evidence="1" type="ORF">MMF94_41630</name>
</gene>
<name>A0ABS9TUH1_9PSEU</name>
<reference evidence="1 2" key="1">
    <citation type="submission" date="2022-03" db="EMBL/GenBank/DDBJ databases">
        <title>Pseudonocardia alaer sp. nov., a novel actinomycete isolated from reed forest soil.</title>
        <authorList>
            <person name="Wang L."/>
        </authorList>
    </citation>
    <scope>NUCLEOTIDE SEQUENCE [LARGE SCALE GENOMIC DNA]</scope>
    <source>
        <strain evidence="1 2">Y-16303</strain>
    </source>
</reference>
<comment type="caution">
    <text evidence="1">The sequence shown here is derived from an EMBL/GenBank/DDBJ whole genome shotgun (WGS) entry which is preliminary data.</text>
</comment>
<dbReference type="RefSeq" id="WP_241043023.1">
    <property type="nucleotide sequence ID" value="NZ_BAAAJF010000026.1"/>
</dbReference>
<protein>
    <recommendedName>
        <fullName evidence="3">DDE superfamily endonuclease</fullName>
    </recommendedName>
</protein>
<dbReference type="Proteomes" id="UP001299970">
    <property type="component" value="Unassembled WGS sequence"/>
</dbReference>